<proteinExistence type="predicted"/>
<evidence type="ECO:0000313" key="3">
    <source>
        <dbReference type="Proteomes" id="UP000515917"/>
    </source>
</evidence>
<dbReference type="Gene3D" id="3.40.50.1820">
    <property type="entry name" value="alpha/beta hydrolase"/>
    <property type="match status" value="1"/>
</dbReference>
<dbReference type="SUPFAM" id="SSF53474">
    <property type="entry name" value="alpha/beta-Hydrolases"/>
    <property type="match status" value="1"/>
</dbReference>
<evidence type="ECO:0000313" key="2">
    <source>
        <dbReference type="EMBL" id="QBC45497.1"/>
    </source>
</evidence>
<dbReference type="AlphaFoldDB" id="A0A7G3GDE2"/>
<dbReference type="RefSeq" id="WP_130108002.1">
    <property type="nucleotide sequence ID" value="NZ_CP025781.1"/>
</dbReference>
<dbReference type="GO" id="GO:0005615">
    <property type="term" value="C:extracellular space"/>
    <property type="evidence" value="ECO:0007669"/>
    <property type="project" value="InterPro"/>
</dbReference>
<dbReference type="KEGG" id="ifl:C1H71_19490"/>
<sequence>MRLLFTGFALLLSACNSNDSLNENIRPSWLGSVSKTSLDGNSNDLLTAGLGKSGLSLALQAYANPNQPTATELRRAAIYNNYRALVDISSSGGYGRLYGPNIDISCNDTLGEGKIAGDEYLAYSDDGSGKQNVTLMVQIPSSFNKSTPCVITATSSGSRGVYGAIAASGEWALKHGCAVAYADKGSGIGIHDLSSDTVNQIDGLRVSRSLNNGHFSADLSPAELVDFNSQYPYRLASKHSHSQQNPEKDWGKNTLRAVEFAFWLLNEKYGSLQGDTRLADFANPASVTVIAASASNGGGAALAAAEQDSKGLIDGVAVSEPQVQPFTTGNLNIRQGAATMPSIGKPLIDYFTLANLYQPCAVQSARLSGANSAFGSAVSATLGSARCASLAAKGLVNGSTLEAQASDAYSKLIAAGWLAEGDALHASHYGLSATLGVALTYINAYGRFSVKDNICGYSYAFSNASGDITAPNSVSLAGIFGNGNGVPPTAGISIINNLSVGIAKADAFSISASTNTADYNIDGAICLRKLATGLNPQTGAALTGNEKLLADRVASGLKEVQLSAKLQGKPAIIVAGRSDTLIPVNHAARAYYALNQASEGSASKLRYIEVTNGQHFDSFLALSGFPTRFIPLHVYAGRVLDAMWAHLTTGAALPDSQLVRTTPRTVATDNLNISALPAIASPVATGDAIRFSGTTLTIPQ</sequence>
<protein>
    <submittedName>
        <fullName evidence="2">D-(-)-3-hydroxybutyrate oligomer hydrolase</fullName>
    </submittedName>
</protein>
<dbReference type="InterPro" id="IPR016582">
    <property type="entry name" value="OHBut_olig_hydro_put"/>
</dbReference>
<dbReference type="GO" id="GO:0019605">
    <property type="term" value="P:butyrate metabolic process"/>
    <property type="evidence" value="ECO:0007669"/>
    <property type="project" value="InterPro"/>
</dbReference>
<keyword evidence="1 2" id="KW-0378">Hydrolase</keyword>
<dbReference type="Proteomes" id="UP000515917">
    <property type="component" value="Chromosome"/>
</dbReference>
<name>A0A7G3GDE2_9NEIS</name>
<reference evidence="2 3" key="1">
    <citation type="submission" date="2018-01" db="EMBL/GenBank/DDBJ databases">
        <title>Genome sequence of Iodobacter sp. strain PCH194 isolated from Indian Trans-Himalaya.</title>
        <authorList>
            <person name="Kumar V."/>
            <person name="Thakur V."/>
            <person name="Kumar S."/>
            <person name="Singh D."/>
        </authorList>
    </citation>
    <scope>NUCLEOTIDE SEQUENCE [LARGE SCALE GENOMIC DNA]</scope>
    <source>
        <strain evidence="2 3">PCH194</strain>
    </source>
</reference>
<gene>
    <name evidence="2" type="ORF">C1H71_19490</name>
</gene>
<accession>A0A7G3GDE2</accession>
<dbReference type="Pfam" id="PF10605">
    <property type="entry name" value="3HBOH"/>
    <property type="match status" value="1"/>
</dbReference>
<dbReference type="PIRSF" id="PIRSF011409">
    <property type="entry name" value="HObutyrate_olig_hydrol"/>
    <property type="match status" value="1"/>
</dbReference>
<keyword evidence="3" id="KW-1185">Reference proteome</keyword>
<dbReference type="GO" id="GO:0047989">
    <property type="term" value="F:hydroxybutyrate-dimer hydrolase activity"/>
    <property type="evidence" value="ECO:0007669"/>
    <property type="project" value="InterPro"/>
</dbReference>
<dbReference type="EMBL" id="CP025781">
    <property type="protein sequence ID" value="QBC45497.1"/>
    <property type="molecule type" value="Genomic_DNA"/>
</dbReference>
<evidence type="ECO:0000256" key="1">
    <source>
        <dbReference type="ARBA" id="ARBA00022801"/>
    </source>
</evidence>
<dbReference type="InterPro" id="IPR029058">
    <property type="entry name" value="AB_hydrolase_fold"/>
</dbReference>
<organism evidence="2 3">
    <name type="scientific">Iodobacter fluviatilis</name>
    <dbReference type="NCBI Taxonomy" id="537"/>
    <lineage>
        <taxon>Bacteria</taxon>
        <taxon>Pseudomonadati</taxon>
        <taxon>Pseudomonadota</taxon>
        <taxon>Betaproteobacteria</taxon>
        <taxon>Neisseriales</taxon>
        <taxon>Chitinibacteraceae</taxon>
        <taxon>Iodobacter</taxon>
    </lineage>
</organism>
<dbReference type="PROSITE" id="PS51257">
    <property type="entry name" value="PROKAR_LIPOPROTEIN"/>
    <property type="match status" value="1"/>
</dbReference>